<dbReference type="Pfam" id="PF00486">
    <property type="entry name" value="Trans_reg_C"/>
    <property type="match status" value="1"/>
</dbReference>
<sequence length="225" mass="24752">MRIALLTNATSVADVLPPLALLPHETVIFPPDATSSRQLDDVELAVIDVTGSDLLGARELCRTVAAAHPDMPVAVAIAETSLIALDSSWAVDEFLLASATPVEIDARFRLLLTRRPVPVNEIDDSNVVTVGELVVDDATYTARIHGTPLDLTYKEFELLRFLVQHSGRVFTRKQLLQEVWGYDFFGGTRTVDVHVRRLRAKLGTEYEGMIATVRNVGYKAIDLDA</sequence>
<dbReference type="InterPro" id="IPR039420">
    <property type="entry name" value="WalR-like"/>
</dbReference>
<name>A0ABS9HNY1_9CORY</name>
<dbReference type="PANTHER" id="PTHR48111">
    <property type="entry name" value="REGULATOR OF RPOS"/>
    <property type="match status" value="1"/>
</dbReference>
<dbReference type="SUPFAM" id="SSF46894">
    <property type="entry name" value="C-terminal effector domain of the bipartite response regulators"/>
    <property type="match status" value="1"/>
</dbReference>
<dbReference type="SMART" id="SM00862">
    <property type="entry name" value="Trans_reg_C"/>
    <property type="match status" value="1"/>
</dbReference>
<comment type="caution">
    <text evidence="4">The sequence shown here is derived from an EMBL/GenBank/DDBJ whole genome shotgun (WGS) entry which is preliminary data.</text>
</comment>
<dbReference type="PANTHER" id="PTHR48111:SF16">
    <property type="entry name" value="TRANSCRIPTIONAL REGULATORY PROTEIN GLNR"/>
    <property type="match status" value="1"/>
</dbReference>
<dbReference type="Gene3D" id="3.40.50.2300">
    <property type="match status" value="1"/>
</dbReference>
<accession>A0ABS9HNY1</accession>
<dbReference type="EMBL" id="JAKJKU010000004">
    <property type="protein sequence ID" value="MCF6774702.1"/>
    <property type="molecule type" value="Genomic_DNA"/>
</dbReference>
<keyword evidence="5" id="KW-1185">Reference proteome</keyword>
<evidence type="ECO:0000313" key="5">
    <source>
        <dbReference type="Proteomes" id="UP001200604"/>
    </source>
</evidence>
<evidence type="ECO:0000256" key="1">
    <source>
        <dbReference type="ARBA" id="ARBA00023125"/>
    </source>
</evidence>
<dbReference type="Proteomes" id="UP001200604">
    <property type="component" value="Unassembled WGS sequence"/>
</dbReference>
<dbReference type="RefSeq" id="WP_046202046.1">
    <property type="nucleotide sequence ID" value="NZ_JAFFSY010000003.1"/>
</dbReference>
<dbReference type="InterPro" id="IPR001867">
    <property type="entry name" value="OmpR/PhoB-type_DNA-bd"/>
</dbReference>
<feature type="domain" description="OmpR/PhoB-type" evidence="3">
    <location>
        <begin position="125"/>
        <end position="222"/>
    </location>
</feature>
<dbReference type="PROSITE" id="PS51755">
    <property type="entry name" value="OMPR_PHOB"/>
    <property type="match status" value="1"/>
</dbReference>
<dbReference type="InterPro" id="IPR036388">
    <property type="entry name" value="WH-like_DNA-bd_sf"/>
</dbReference>
<feature type="DNA-binding region" description="OmpR/PhoB-type" evidence="2">
    <location>
        <begin position="125"/>
        <end position="222"/>
    </location>
</feature>
<gene>
    <name evidence="4" type="ORF">L3H44_09845</name>
</gene>
<proteinExistence type="predicted"/>
<keyword evidence="1 2" id="KW-0238">DNA-binding</keyword>
<dbReference type="GeneID" id="92727510"/>
<evidence type="ECO:0000256" key="2">
    <source>
        <dbReference type="PROSITE-ProRule" id="PRU01091"/>
    </source>
</evidence>
<protein>
    <submittedName>
        <fullName evidence="4">Response regulator transcription factor</fullName>
    </submittedName>
</protein>
<dbReference type="CDD" id="cd00383">
    <property type="entry name" value="trans_reg_C"/>
    <property type="match status" value="1"/>
</dbReference>
<evidence type="ECO:0000313" key="4">
    <source>
        <dbReference type="EMBL" id="MCF6774702.1"/>
    </source>
</evidence>
<dbReference type="InterPro" id="IPR049170">
    <property type="entry name" value="GlnR_N"/>
</dbReference>
<evidence type="ECO:0000259" key="3">
    <source>
        <dbReference type="PROSITE" id="PS51755"/>
    </source>
</evidence>
<dbReference type="Pfam" id="PF21695">
    <property type="entry name" value="GlnR_1st"/>
    <property type="match status" value="1"/>
</dbReference>
<dbReference type="Gene3D" id="1.10.10.10">
    <property type="entry name" value="Winged helix-like DNA-binding domain superfamily/Winged helix DNA-binding domain"/>
    <property type="match status" value="1"/>
</dbReference>
<organism evidence="4 5">
    <name type="scientific">Corynebacterium parakroppenstedtii</name>
    <dbReference type="NCBI Taxonomy" id="2828363"/>
    <lineage>
        <taxon>Bacteria</taxon>
        <taxon>Bacillati</taxon>
        <taxon>Actinomycetota</taxon>
        <taxon>Actinomycetes</taxon>
        <taxon>Mycobacteriales</taxon>
        <taxon>Corynebacteriaceae</taxon>
        <taxon>Corynebacterium</taxon>
    </lineage>
</organism>
<reference evidence="4 5" key="1">
    <citation type="submission" date="2022-01" db="EMBL/GenBank/DDBJ databases">
        <title>Identification and Characterization of Corynebacterium sp.</title>
        <authorList>
            <person name="Luo Q."/>
            <person name="Qu P."/>
            <person name="Chen Q."/>
        </authorList>
    </citation>
    <scope>NUCLEOTIDE SEQUENCE [LARGE SCALE GENOMIC DNA]</scope>
    <source>
        <strain evidence="4 5">MC-12</strain>
    </source>
</reference>
<dbReference type="InterPro" id="IPR016032">
    <property type="entry name" value="Sig_transdc_resp-reg_C-effctor"/>
</dbReference>